<evidence type="ECO:0000313" key="7">
    <source>
        <dbReference type="Proteomes" id="UP000824890"/>
    </source>
</evidence>
<keyword evidence="1" id="KW-0547">Nucleotide-binding</keyword>
<feature type="non-terminal residue" evidence="6">
    <location>
        <position position="1"/>
    </location>
</feature>
<dbReference type="InterPro" id="IPR022812">
    <property type="entry name" value="Dynamin"/>
</dbReference>
<dbReference type="PRINTS" id="PR00195">
    <property type="entry name" value="DYNAMIN"/>
</dbReference>
<dbReference type="Pfam" id="PF01031">
    <property type="entry name" value="Dynamin_M"/>
    <property type="match status" value="1"/>
</dbReference>
<evidence type="ECO:0000256" key="2">
    <source>
        <dbReference type="ARBA" id="ARBA00023134"/>
    </source>
</evidence>
<dbReference type="PANTHER" id="PTHR11566">
    <property type="entry name" value="DYNAMIN"/>
    <property type="match status" value="1"/>
</dbReference>
<dbReference type="SMART" id="SM00053">
    <property type="entry name" value="DYNc"/>
    <property type="match status" value="1"/>
</dbReference>
<dbReference type="InterPro" id="IPR027417">
    <property type="entry name" value="P-loop_NTPase"/>
</dbReference>
<dbReference type="EMBL" id="JAGKQM010000008">
    <property type="protein sequence ID" value="KAH0915436.1"/>
    <property type="molecule type" value="Genomic_DNA"/>
</dbReference>
<dbReference type="Pfam" id="PF02212">
    <property type="entry name" value="GED"/>
    <property type="match status" value="1"/>
</dbReference>
<dbReference type="SUPFAM" id="SSF52540">
    <property type="entry name" value="P-loop containing nucleoside triphosphate hydrolases"/>
    <property type="match status" value="1"/>
</dbReference>
<reference evidence="6 7" key="1">
    <citation type="submission" date="2021-05" db="EMBL/GenBank/DDBJ databases">
        <title>Genome Assembly of Synthetic Allotetraploid Brassica napus Reveals Homoeologous Exchanges between Subgenomes.</title>
        <authorList>
            <person name="Davis J.T."/>
        </authorList>
    </citation>
    <scope>NUCLEOTIDE SEQUENCE [LARGE SCALE GENOMIC DNA]</scope>
    <source>
        <strain evidence="7">cv. Da-Ae</strain>
        <tissue evidence="6">Seedling</tissue>
    </source>
</reference>
<sequence>ELGNSDTPLELYVRRQSVPDLTMVDLPGITRNPVKDQPEDLYEQVSAMIKKHIEPQESIILNVLAATCDFSTCESIRMSKQVDKKGERTLAVVTKADVQPQGLLKKVTADDVNIGLGYVCVRNRVGDETYQEVREKEEELFKKHPFLSKIDKDIIGIPVLAKRLVEIQAKMITRCLPDIVTKIDEKLGNSLLELSKLPEVITCEREAWMTFTDIIRSVESLLKLLIIQGDYSEYPDDVNMHFSTRLADMLSKFSNDLEAQHQSGTIEFLMDEIKVLEECKSCRRLISKIKEQSVTRVIEMEKLTEYTCNPEYTTVCTQKIAAQANFVNAVSSNQSSLTLAGFGTVSITHLRKYPSQLLHQAFDMKVSMTAYWSIVVRRIVDSFTLYLQFTVKNLVNSQFQKEIVGELGGGGDVEKMLDESPSVACKREKLKNSIKLLKESKEAVAAVLDQNHGQGYRY</sequence>
<dbReference type="Proteomes" id="UP000824890">
    <property type="component" value="Unassembled WGS sequence"/>
</dbReference>
<feature type="domain" description="GED" evidence="4">
    <location>
        <begin position="361"/>
        <end position="452"/>
    </location>
</feature>
<dbReference type="PROSITE" id="PS51388">
    <property type="entry name" value="GED"/>
    <property type="match status" value="1"/>
</dbReference>
<evidence type="ECO:0000256" key="3">
    <source>
        <dbReference type="ARBA" id="ARBA00023175"/>
    </source>
</evidence>
<protein>
    <submittedName>
        <fullName evidence="6">Uncharacterized protein</fullName>
    </submittedName>
</protein>
<dbReference type="PROSITE" id="PS51718">
    <property type="entry name" value="G_DYNAMIN_2"/>
    <property type="match status" value="1"/>
</dbReference>
<comment type="caution">
    <text evidence="6">The sequence shown here is derived from an EMBL/GenBank/DDBJ whole genome shotgun (WGS) entry which is preliminary data.</text>
</comment>
<proteinExistence type="predicted"/>
<dbReference type="InterPro" id="IPR030381">
    <property type="entry name" value="G_DYNAMIN_dom"/>
</dbReference>
<dbReference type="Gene3D" id="1.20.120.1240">
    <property type="entry name" value="Dynamin, middle domain"/>
    <property type="match status" value="1"/>
</dbReference>
<dbReference type="InterPro" id="IPR020850">
    <property type="entry name" value="GED_dom"/>
</dbReference>
<accession>A0ABQ8CEC4</accession>
<dbReference type="InterPro" id="IPR000375">
    <property type="entry name" value="Dynamin_stalk"/>
</dbReference>
<organism evidence="6 7">
    <name type="scientific">Brassica napus</name>
    <name type="common">Rape</name>
    <dbReference type="NCBI Taxonomy" id="3708"/>
    <lineage>
        <taxon>Eukaryota</taxon>
        <taxon>Viridiplantae</taxon>
        <taxon>Streptophyta</taxon>
        <taxon>Embryophyta</taxon>
        <taxon>Tracheophyta</taxon>
        <taxon>Spermatophyta</taxon>
        <taxon>Magnoliopsida</taxon>
        <taxon>eudicotyledons</taxon>
        <taxon>Gunneridae</taxon>
        <taxon>Pentapetalae</taxon>
        <taxon>rosids</taxon>
        <taxon>malvids</taxon>
        <taxon>Brassicales</taxon>
        <taxon>Brassicaceae</taxon>
        <taxon>Brassiceae</taxon>
        <taxon>Brassica</taxon>
    </lineage>
</organism>
<feature type="domain" description="Dynamin-type G" evidence="5">
    <location>
        <begin position="1"/>
        <end position="177"/>
    </location>
</feature>
<keyword evidence="2" id="KW-0342">GTP-binding</keyword>
<evidence type="ECO:0000259" key="4">
    <source>
        <dbReference type="PROSITE" id="PS51388"/>
    </source>
</evidence>
<dbReference type="Gene3D" id="3.40.50.300">
    <property type="entry name" value="P-loop containing nucleotide triphosphate hydrolases"/>
    <property type="match status" value="1"/>
</dbReference>
<evidence type="ECO:0000259" key="5">
    <source>
        <dbReference type="PROSITE" id="PS51718"/>
    </source>
</evidence>
<evidence type="ECO:0000313" key="6">
    <source>
        <dbReference type="EMBL" id="KAH0915436.1"/>
    </source>
</evidence>
<dbReference type="Pfam" id="PF00350">
    <property type="entry name" value="Dynamin_N"/>
    <property type="match status" value="1"/>
</dbReference>
<dbReference type="InterPro" id="IPR045063">
    <property type="entry name" value="Dynamin_N"/>
</dbReference>
<evidence type="ECO:0000256" key="1">
    <source>
        <dbReference type="ARBA" id="ARBA00022741"/>
    </source>
</evidence>
<gene>
    <name evidence="6" type="ORF">HID58_029882</name>
</gene>
<dbReference type="PANTHER" id="PTHR11566:SF173">
    <property type="entry name" value="DYNAMIN-RELATED PROTEIN 4C"/>
    <property type="match status" value="1"/>
</dbReference>
<dbReference type="InterPro" id="IPR003130">
    <property type="entry name" value="GED"/>
</dbReference>
<keyword evidence="7" id="KW-1185">Reference proteome</keyword>
<name>A0ABQ8CEC4_BRANA</name>
<dbReference type="SMART" id="SM00302">
    <property type="entry name" value="GED"/>
    <property type="match status" value="1"/>
</dbReference>
<keyword evidence="3" id="KW-0505">Motor protein</keyword>
<dbReference type="InterPro" id="IPR001401">
    <property type="entry name" value="Dynamin_GTPase"/>
</dbReference>